<evidence type="ECO:0000313" key="3">
    <source>
        <dbReference type="Proteomes" id="UP000466730"/>
    </source>
</evidence>
<proteinExistence type="predicted"/>
<dbReference type="EMBL" id="WJPO01000035">
    <property type="protein sequence ID" value="MRH22620.1"/>
    <property type="molecule type" value="Genomic_DNA"/>
</dbReference>
<reference evidence="2 3" key="1">
    <citation type="submission" date="2019-11" db="EMBL/GenBank/DDBJ databases">
        <title>Draft Whole-Genome sequence of the marine photosynthetic bacterium Rhodovulum strictum DSM 11289.</title>
        <authorList>
            <person name="Kyndt J.A."/>
            <person name="Meyer T.E."/>
        </authorList>
    </citation>
    <scope>NUCLEOTIDE SEQUENCE [LARGE SCALE GENOMIC DNA]</scope>
    <source>
        <strain evidence="2 3">DSM 11289</strain>
    </source>
</reference>
<keyword evidence="3" id="KW-1185">Reference proteome</keyword>
<evidence type="ECO:0008006" key="4">
    <source>
        <dbReference type="Google" id="ProtNLM"/>
    </source>
</evidence>
<comment type="caution">
    <text evidence="2">The sequence shown here is derived from an EMBL/GenBank/DDBJ whole genome shotgun (WGS) entry which is preliminary data.</text>
</comment>
<sequence length="146" mass="15003">MKKALITIIILAAVGVGGYIWYIGNMAEEAAAPEAAVETVDEAVEDAAEAVEEAVEEATEEAAEAVDEAVEAAEDAAEAVEEAVTTPPADVLSPEGFDADAVIAMIDESSLDVAEKDALKAAVETARNVPDMLGAVLDQVRTALGM</sequence>
<dbReference type="RefSeq" id="WP_153749896.1">
    <property type="nucleotide sequence ID" value="NZ_BAAADI010000030.1"/>
</dbReference>
<keyword evidence="1" id="KW-0175">Coiled coil</keyword>
<dbReference type="Proteomes" id="UP000466730">
    <property type="component" value="Unassembled WGS sequence"/>
</dbReference>
<dbReference type="OrthoDB" id="7746116at2"/>
<gene>
    <name evidence="2" type="ORF">GH815_16705</name>
</gene>
<evidence type="ECO:0000313" key="2">
    <source>
        <dbReference type="EMBL" id="MRH22620.1"/>
    </source>
</evidence>
<feature type="coiled-coil region" evidence="1">
    <location>
        <begin position="37"/>
        <end position="83"/>
    </location>
</feature>
<evidence type="ECO:0000256" key="1">
    <source>
        <dbReference type="SAM" id="Coils"/>
    </source>
</evidence>
<accession>A0A844BAK2</accession>
<name>A0A844BAK2_9RHOB</name>
<protein>
    <recommendedName>
        <fullName evidence="4">Translation initiation factor 3</fullName>
    </recommendedName>
</protein>
<organism evidence="2 3">
    <name type="scientific">Rhodovulum strictum</name>
    <dbReference type="NCBI Taxonomy" id="58314"/>
    <lineage>
        <taxon>Bacteria</taxon>
        <taxon>Pseudomonadati</taxon>
        <taxon>Pseudomonadota</taxon>
        <taxon>Alphaproteobacteria</taxon>
        <taxon>Rhodobacterales</taxon>
        <taxon>Paracoccaceae</taxon>
        <taxon>Rhodovulum</taxon>
    </lineage>
</organism>
<dbReference type="AlphaFoldDB" id="A0A844BAK2"/>